<keyword evidence="2" id="KW-0547">Nucleotide-binding</keyword>
<dbReference type="InterPro" id="IPR013126">
    <property type="entry name" value="Hsp_70_fam"/>
</dbReference>
<dbReference type="GO" id="GO:0005524">
    <property type="term" value="F:ATP binding"/>
    <property type="evidence" value="ECO:0007669"/>
    <property type="project" value="UniProtKB-KW"/>
</dbReference>
<evidence type="ECO:0008006" key="6">
    <source>
        <dbReference type="Google" id="ProtNLM"/>
    </source>
</evidence>
<comment type="similarity">
    <text evidence="1">Belongs to the heat shock protein 70 family.</text>
</comment>
<dbReference type="PANTHER" id="PTHR14187">
    <property type="entry name" value="ALPHA KINASE/ELONGATION FACTOR 2 KINASE"/>
    <property type="match status" value="1"/>
</dbReference>
<dbReference type="AlphaFoldDB" id="A0AAE0VXP6"/>
<dbReference type="GO" id="GO:0140662">
    <property type="term" value="F:ATP-dependent protein folding chaperone"/>
    <property type="evidence" value="ECO:0007669"/>
    <property type="project" value="InterPro"/>
</dbReference>
<evidence type="ECO:0000256" key="3">
    <source>
        <dbReference type="ARBA" id="ARBA00022840"/>
    </source>
</evidence>
<protein>
    <recommendedName>
        <fullName evidence="6">Heat shock 70 kDa protein 12A</fullName>
    </recommendedName>
</protein>
<keyword evidence="3" id="KW-0067">ATP-binding</keyword>
<sequence length="589" mass="67535">MALEKGEDSEPCLFYAAIDFGTTHTGYAFIERDKLSSASFIQVDQRWLGGQNINIKAPTACLFNKDKAFVSFGYEAQNHYNQLAFAEKECDWYYFKNFKMLLHHNKKLTTESHVEETNGKTMLALDVFKESIKYIADLVMEKIEEAYGKKVHAERIDWVITVPAIWNDSAKQFMREASVAAGIPNKKLKIALEPEAAAIFCKNQSVIETTDIQVFNPGEKYIVVDMGGGTVDTAVHCVTNQGKLHEEHAAHGGPWGGKRINDLFEKNIEQVVGEKFLRFFKTQHRHEWIQLEDTFEGKKREFLNKEGLITLIPISSKFRESYANTKTKRLHETFENLYHGKFCFDENKDTIVISREKMQDYFDFILNHIKDHIDILLKAVPGVKSILLVGGLADSKVVSNSIKSTYSNLRVIVPKDAAFAILRGALIYRWNSDIILNRISPYTYGVDAMERFNPKRHPKEKIVEVNGRQMVKDTFQKHIVKGQNFSVGEKSKGRHYTLNVHQGVVRVVWNIFRSDSFDPVFCSECDHIGSMYVDIWKKDKPWRFFVTMHCVGTELQTVVKDADTGKELVKCKVDFLVNETELSSDFISE</sequence>
<evidence type="ECO:0000256" key="1">
    <source>
        <dbReference type="ARBA" id="ARBA00007381"/>
    </source>
</evidence>
<dbReference type="Pfam" id="PF00012">
    <property type="entry name" value="HSP70"/>
    <property type="match status" value="1"/>
</dbReference>
<dbReference type="Gene3D" id="3.30.420.40">
    <property type="match status" value="1"/>
</dbReference>
<dbReference type="SUPFAM" id="SSF53067">
    <property type="entry name" value="Actin-like ATPase domain"/>
    <property type="match status" value="2"/>
</dbReference>
<organism evidence="4 5">
    <name type="scientific">Potamilus streckersoni</name>
    <dbReference type="NCBI Taxonomy" id="2493646"/>
    <lineage>
        <taxon>Eukaryota</taxon>
        <taxon>Metazoa</taxon>
        <taxon>Spiralia</taxon>
        <taxon>Lophotrochozoa</taxon>
        <taxon>Mollusca</taxon>
        <taxon>Bivalvia</taxon>
        <taxon>Autobranchia</taxon>
        <taxon>Heteroconchia</taxon>
        <taxon>Palaeoheterodonta</taxon>
        <taxon>Unionida</taxon>
        <taxon>Unionoidea</taxon>
        <taxon>Unionidae</taxon>
        <taxon>Ambleminae</taxon>
        <taxon>Lampsilini</taxon>
        <taxon>Potamilus</taxon>
    </lineage>
</organism>
<keyword evidence="5" id="KW-1185">Reference proteome</keyword>
<comment type="caution">
    <text evidence="4">The sequence shown here is derived from an EMBL/GenBank/DDBJ whole genome shotgun (WGS) entry which is preliminary data.</text>
</comment>
<dbReference type="InterPro" id="IPR043129">
    <property type="entry name" value="ATPase_NBD"/>
</dbReference>
<name>A0AAE0VXP6_9BIVA</name>
<accession>A0AAE0VXP6</accession>
<evidence type="ECO:0000256" key="2">
    <source>
        <dbReference type="ARBA" id="ARBA00022741"/>
    </source>
</evidence>
<dbReference type="EMBL" id="JAEAOA010000065">
    <property type="protein sequence ID" value="KAK3594433.1"/>
    <property type="molecule type" value="Genomic_DNA"/>
</dbReference>
<evidence type="ECO:0000313" key="4">
    <source>
        <dbReference type="EMBL" id="KAK3594433.1"/>
    </source>
</evidence>
<evidence type="ECO:0000313" key="5">
    <source>
        <dbReference type="Proteomes" id="UP001195483"/>
    </source>
</evidence>
<dbReference type="Proteomes" id="UP001195483">
    <property type="component" value="Unassembled WGS sequence"/>
</dbReference>
<reference evidence="4" key="2">
    <citation type="journal article" date="2021" name="Genome Biol. Evol.">
        <title>Developing a high-quality reference genome for a parasitic bivalve with doubly uniparental inheritance (Bivalvia: Unionida).</title>
        <authorList>
            <person name="Smith C.H."/>
        </authorList>
    </citation>
    <scope>NUCLEOTIDE SEQUENCE</scope>
    <source>
        <strain evidence="4">CHS0354</strain>
        <tissue evidence="4">Mantle</tissue>
    </source>
</reference>
<gene>
    <name evidence="4" type="ORF">CHS0354_000255</name>
</gene>
<dbReference type="PANTHER" id="PTHR14187:SF5">
    <property type="entry name" value="HEAT SHOCK 70 KDA PROTEIN 12A"/>
    <property type="match status" value="1"/>
</dbReference>
<reference evidence="4" key="1">
    <citation type="journal article" date="2021" name="Genome Biol. Evol.">
        <title>A High-Quality Reference Genome for a Parasitic Bivalve with Doubly Uniparental Inheritance (Bivalvia: Unionida).</title>
        <authorList>
            <person name="Smith C.H."/>
        </authorList>
    </citation>
    <scope>NUCLEOTIDE SEQUENCE</scope>
    <source>
        <strain evidence="4">CHS0354</strain>
    </source>
</reference>
<dbReference type="PRINTS" id="PR00301">
    <property type="entry name" value="HEATSHOCK70"/>
</dbReference>
<proteinExistence type="inferred from homology"/>
<dbReference type="CDD" id="cd10229">
    <property type="entry name" value="ASKHA_NBD_HSP70_HSPA12"/>
    <property type="match status" value="1"/>
</dbReference>
<reference evidence="4" key="3">
    <citation type="submission" date="2023-05" db="EMBL/GenBank/DDBJ databases">
        <authorList>
            <person name="Smith C.H."/>
        </authorList>
    </citation>
    <scope>NUCLEOTIDE SEQUENCE</scope>
    <source>
        <strain evidence="4">CHS0354</strain>
        <tissue evidence="4">Mantle</tissue>
    </source>
</reference>